<keyword evidence="1" id="KW-0472">Membrane</keyword>
<sequence length="77" mass="8753">MKDFSACQPATSKKELTFSLILSQLLPPMSCSVMMLLYSILFFKHYYIVLCLPEAEDSRCTHAPEILTVQGILLRLL</sequence>
<keyword evidence="1" id="KW-0812">Transmembrane</keyword>
<organism evidence="2 3">
    <name type="scientific">Cuscuta campestris</name>
    <dbReference type="NCBI Taxonomy" id="132261"/>
    <lineage>
        <taxon>Eukaryota</taxon>
        <taxon>Viridiplantae</taxon>
        <taxon>Streptophyta</taxon>
        <taxon>Embryophyta</taxon>
        <taxon>Tracheophyta</taxon>
        <taxon>Spermatophyta</taxon>
        <taxon>Magnoliopsida</taxon>
        <taxon>eudicotyledons</taxon>
        <taxon>Gunneridae</taxon>
        <taxon>Pentapetalae</taxon>
        <taxon>asterids</taxon>
        <taxon>lamiids</taxon>
        <taxon>Solanales</taxon>
        <taxon>Convolvulaceae</taxon>
        <taxon>Cuscuteae</taxon>
        <taxon>Cuscuta</taxon>
        <taxon>Cuscuta subgen. Grammica</taxon>
        <taxon>Cuscuta sect. Cleistogrammica</taxon>
    </lineage>
</organism>
<proteinExistence type="predicted"/>
<gene>
    <name evidence="2" type="ORF">CCAM_LOCUS13609</name>
</gene>
<keyword evidence="1" id="KW-1133">Transmembrane helix</keyword>
<accession>A0A484L652</accession>
<feature type="transmembrane region" description="Helical" evidence="1">
    <location>
        <begin position="20"/>
        <end position="43"/>
    </location>
</feature>
<protein>
    <submittedName>
        <fullName evidence="2">Uncharacterized protein</fullName>
    </submittedName>
</protein>
<dbReference type="EMBL" id="OOIL02001080">
    <property type="protein sequence ID" value="VFQ71833.1"/>
    <property type="molecule type" value="Genomic_DNA"/>
</dbReference>
<name>A0A484L652_9ASTE</name>
<reference evidence="2 3" key="1">
    <citation type="submission" date="2018-04" db="EMBL/GenBank/DDBJ databases">
        <authorList>
            <person name="Vogel A."/>
        </authorList>
    </citation>
    <scope>NUCLEOTIDE SEQUENCE [LARGE SCALE GENOMIC DNA]</scope>
</reference>
<evidence type="ECO:0000256" key="1">
    <source>
        <dbReference type="SAM" id="Phobius"/>
    </source>
</evidence>
<evidence type="ECO:0000313" key="3">
    <source>
        <dbReference type="Proteomes" id="UP000595140"/>
    </source>
</evidence>
<keyword evidence="3" id="KW-1185">Reference proteome</keyword>
<evidence type="ECO:0000313" key="2">
    <source>
        <dbReference type="EMBL" id="VFQ71833.1"/>
    </source>
</evidence>
<dbReference type="AlphaFoldDB" id="A0A484L652"/>
<dbReference type="Proteomes" id="UP000595140">
    <property type="component" value="Unassembled WGS sequence"/>
</dbReference>